<accession>A0A0K1PLV4</accession>
<dbReference type="Proteomes" id="UP000064967">
    <property type="component" value="Chromosome"/>
</dbReference>
<dbReference type="EMBL" id="CP012333">
    <property type="protein sequence ID" value="AKU94502.1"/>
    <property type="molecule type" value="Genomic_DNA"/>
</dbReference>
<evidence type="ECO:0000256" key="1">
    <source>
        <dbReference type="SAM" id="SignalP"/>
    </source>
</evidence>
<dbReference type="KEGG" id="llu:AKJ09_01166"/>
<dbReference type="STRING" id="1391654.AKJ09_01166"/>
<keyword evidence="1" id="KW-0732">Signal</keyword>
<keyword evidence="3" id="KW-1185">Reference proteome</keyword>
<name>A0A0K1PLV4_9BACT</name>
<organism evidence="2 3">
    <name type="scientific">Labilithrix luteola</name>
    <dbReference type="NCBI Taxonomy" id="1391654"/>
    <lineage>
        <taxon>Bacteria</taxon>
        <taxon>Pseudomonadati</taxon>
        <taxon>Myxococcota</taxon>
        <taxon>Polyangia</taxon>
        <taxon>Polyangiales</taxon>
        <taxon>Labilitrichaceae</taxon>
        <taxon>Labilithrix</taxon>
    </lineage>
</organism>
<protein>
    <submittedName>
        <fullName evidence="2">Uncharacterized protein</fullName>
    </submittedName>
</protein>
<dbReference type="AlphaFoldDB" id="A0A0K1PLV4"/>
<evidence type="ECO:0000313" key="3">
    <source>
        <dbReference type="Proteomes" id="UP000064967"/>
    </source>
</evidence>
<sequence>MAALAVALAAVGPVLVTPQASYAAENEDIPAKRAADGLLGGGPIVYDPPPSFRHEARTCSPRVPLCVRSERTVPGTTILAVLASAERAYSTLTGALDLPAPDVDPDTLAYDVFLAEGETARTTLAARDVRSNVDRARSFTVLDARVRPGCSLDATMARELARAALFRSAPATDRASAIAQATYLSHLVAPCGVALEADAVAEFQGHPDRAITDPNAGEVAPEIATWSWPPSRTSELHMRGAALFWSRLDWAFGRNPGGIVRATWALAPSITPLNAPRWHDEPDVFDVLRFTFKNALSTGSTIADLMLDFAVARAFIGSSDDGFHQPEWRSVGEAGAVRLDWDIPWPHTPARFAPRAAPAPTGSSYLLIHRDGAPKGSRLRAEIEWEQHALFRWAFVKLDKDGRELGRNVIATSERATEAQMTLVDLDDADRVLVVGVNTGDPAFPFDPNDEVWEPHGWLVTLASEDSAH</sequence>
<feature type="signal peptide" evidence="1">
    <location>
        <begin position="1"/>
        <end position="23"/>
    </location>
</feature>
<feature type="chain" id="PRO_5005465987" evidence="1">
    <location>
        <begin position="24"/>
        <end position="469"/>
    </location>
</feature>
<proteinExistence type="predicted"/>
<reference evidence="2 3" key="1">
    <citation type="submission" date="2015-08" db="EMBL/GenBank/DDBJ databases">
        <authorList>
            <person name="Babu N.S."/>
            <person name="Beckwith C.J."/>
            <person name="Beseler K.G."/>
            <person name="Brison A."/>
            <person name="Carone J.V."/>
            <person name="Caskin T.P."/>
            <person name="Diamond M."/>
            <person name="Durham M.E."/>
            <person name="Foxe J.M."/>
            <person name="Go M."/>
            <person name="Henderson B.A."/>
            <person name="Jones I.B."/>
            <person name="McGettigan J.A."/>
            <person name="Micheletti S.J."/>
            <person name="Nasrallah M.E."/>
            <person name="Ortiz D."/>
            <person name="Piller C.R."/>
            <person name="Privatt S.R."/>
            <person name="Schneider S.L."/>
            <person name="Sharp S."/>
            <person name="Smith T.C."/>
            <person name="Stanton J.D."/>
            <person name="Ullery H.E."/>
            <person name="Wilson R.J."/>
            <person name="Serrano M.G."/>
            <person name="Buck G."/>
            <person name="Lee V."/>
            <person name="Wang Y."/>
            <person name="Carvalho R."/>
            <person name="Voegtly L."/>
            <person name="Shi R."/>
            <person name="Duckworth R."/>
            <person name="Johnson A."/>
            <person name="Loviza R."/>
            <person name="Walstead R."/>
            <person name="Shah Z."/>
            <person name="Kiflezghi M."/>
            <person name="Wade K."/>
            <person name="Ball S.L."/>
            <person name="Bradley K.W."/>
            <person name="Asai D.J."/>
            <person name="Bowman C.A."/>
            <person name="Russell D.A."/>
            <person name="Pope W.H."/>
            <person name="Jacobs-Sera D."/>
            <person name="Hendrix R.W."/>
            <person name="Hatfull G.F."/>
        </authorList>
    </citation>
    <scope>NUCLEOTIDE SEQUENCE [LARGE SCALE GENOMIC DNA]</scope>
    <source>
        <strain evidence="2 3">DSM 27648</strain>
    </source>
</reference>
<evidence type="ECO:0000313" key="2">
    <source>
        <dbReference type="EMBL" id="AKU94502.1"/>
    </source>
</evidence>
<gene>
    <name evidence="2" type="ORF">AKJ09_01166</name>
</gene>